<reference evidence="6 7" key="1">
    <citation type="submission" date="2018-06" db="EMBL/GenBank/DDBJ databases">
        <title>Whole Genome Sequence of an efficient microsymbiont, Rhizobium tropici.</title>
        <authorList>
            <person name="Srinivasan R."/>
            <person name="Singh H.V."/>
            <person name="Srivastava R."/>
            <person name="Kumari B."/>
            <person name="Radhakrishna A."/>
        </authorList>
    </citation>
    <scope>NUCLEOTIDE SEQUENCE [LARGE SCALE GENOMIC DNA]</scope>
    <source>
        <strain evidence="6 7">IGFRI Rhizo-19</strain>
    </source>
</reference>
<accession>A0A329Y7B5</accession>
<dbReference type="EMBL" id="QMKK01000052">
    <property type="protein sequence ID" value="RAX38868.1"/>
    <property type="molecule type" value="Genomic_DNA"/>
</dbReference>
<proteinExistence type="predicted"/>
<protein>
    <submittedName>
        <fullName evidence="6">NTP pyrophosphohydrolase</fullName>
    </submittedName>
</protein>
<gene>
    <name evidence="6" type="ORF">DQ393_24985</name>
</gene>
<keyword evidence="4" id="KW-0460">Magnesium</keyword>
<name>A0A329Y7B5_RHITR</name>
<evidence type="ECO:0000313" key="7">
    <source>
        <dbReference type="Proteomes" id="UP000251205"/>
    </source>
</evidence>
<dbReference type="SUPFAM" id="SSF55811">
    <property type="entry name" value="Nudix"/>
    <property type="match status" value="1"/>
</dbReference>
<evidence type="ECO:0000256" key="1">
    <source>
        <dbReference type="ARBA" id="ARBA00001946"/>
    </source>
</evidence>
<sequence>MLLCNLSFTPAQKVIRQLAFLNRIANDVQLMFRRPPRQQYAALCYRLKKKTGDLEVLLLTSRDTGRWVIPKGWPMPGKLSHEVAAREAYEEAGVRGTVETEPLGSFGYDKMLRDGIQVPCRVQVYALEVNELAKQFKEKGERSLEWVSCDVAAERVREPELRDLIVAFARRMTAASAATQAK</sequence>
<dbReference type="Proteomes" id="UP000251205">
    <property type="component" value="Unassembled WGS sequence"/>
</dbReference>
<dbReference type="PANTHER" id="PTHR12629">
    <property type="entry name" value="DIPHOSPHOINOSITOL POLYPHOSPHATE PHOSPHOHYDROLASE"/>
    <property type="match status" value="1"/>
</dbReference>
<feature type="domain" description="Nudix hydrolase" evidence="5">
    <location>
        <begin position="35"/>
        <end position="169"/>
    </location>
</feature>
<dbReference type="Gene3D" id="3.90.79.10">
    <property type="entry name" value="Nucleoside Triphosphate Pyrophosphohydrolase"/>
    <property type="match status" value="1"/>
</dbReference>
<keyword evidence="2" id="KW-0479">Metal-binding</keyword>
<dbReference type="GO" id="GO:0016462">
    <property type="term" value="F:pyrophosphatase activity"/>
    <property type="evidence" value="ECO:0007669"/>
    <property type="project" value="InterPro"/>
</dbReference>
<dbReference type="InterPro" id="IPR000086">
    <property type="entry name" value="NUDIX_hydrolase_dom"/>
</dbReference>
<dbReference type="Pfam" id="PF00293">
    <property type="entry name" value="NUDIX"/>
    <property type="match status" value="1"/>
</dbReference>
<dbReference type="GO" id="GO:0046872">
    <property type="term" value="F:metal ion binding"/>
    <property type="evidence" value="ECO:0007669"/>
    <property type="project" value="UniProtKB-KW"/>
</dbReference>
<keyword evidence="3 6" id="KW-0378">Hydrolase</keyword>
<dbReference type="GO" id="GO:0005737">
    <property type="term" value="C:cytoplasm"/>
    <property type="evidence" value="ECO:0007669"/>
    <property type="project" value="TreeGrafter"/>
</dbReference>
<evidence type="ECO:0000259" key="5">
    <source>
        <dbReference type="PROSITE" id="PS51462"/>
    </source>
</evidence>
<evidence type="ECO:0000256" key="2">
    <source>
        <dbReference type="ARBA" id="ARBA00022723"/>
    </source>
</evidence>
<evidence type="ECO:0000256" key="3">
    <source>
        <dbReference type="ARBA" id="ARBA00022801"/>
    </source>
</evidence>
<dbReference type="PANTHER" id="PTHR12629:SF0">
    <property type="entry name" value="DIPHOSPHOINOSITOL-POLYPHOSPHATE DIPHOSPHATASE"/>
    <property type="match status" value="1"/>
</dbReference>
<organism evidence="6 7">
    <name type="scientific">Rhizobium tropici</name>
    <dbReference type="NCBI Taxonomy" id="398"/>
    <lineage>
        <taxon>Bacteria</taxon>
        <taxon>Pseudomonadati</taxon>
        <taxon>Pseudomonadota</taxon>
        <taxon>Alphaproteobacteria</taxon>
        <taxon>Hyphomicrobiales</taxon>
        <taxon>Rhizobiaceae</taxon>
        <taxon>Rhizobium/Agrobacterium group</taxon>
        <taxon>Rhizobium</taxon>
    </lineage>
</organism>
<dbReference type="PROSITE" id="PS51462">
    <property type="entry name" value="NUDIX"/>
    <property type="match status" value="1"/>
</dbReference>
<dbReference type="InterPro" id="IPR047198">
    <property type="entry name" value="DDP-like_NUDIX"/>
</dbReference>
<evidence type="ECO:0000256" key="4">
    <source>
        <dbReference type="ARBA" id="ARBA00022842"/>
    </source>
</evidence>
<dbReference type="OrthoDB" id="7066910at2"/>
<comment type="cofactor">
    <cofactor evidence="1">
        <name>Mg(2+)</name>
        <dbReference type="ChEBI" id="CHEBI:18420"/>
    </cofactor>
</comment>
<dbReference type="InterPro" id="IPR015797">
    <property type="entry name" value="NUDIX_hydrolase-like_dom_sf"/>
</dbReference>
<comment type="caution">
    <text evidence="6">The sequence shown here is derived from an EMBL/GenBank/DDBJ whole genome shotgun (WGS) entry which is preliminary data.</text>
</comment>
<dbReference type="AlphaFoldDB" id="A0A329Y7B5"/>
<evidence type="ECO:0000313" key="6">
    <source>
        <dbReference type="EMBL" id="RAX38868.1"/>
    </source>
</evidence>
<dbReference type="CDD" id="cd04666">
    <property type="entry name" value="NUDIX_DIPP2_like_Nudt4"/>
    <property type="match status" value="1"/>
</dbReference>